<evidence type="ECO:0000256" key="2">
    <source>
        <dbReference type="ARBA" id="ARBA00023295"/>
    </source>
</evidence>
<keyword evidence="3" id="KW-0175">Coiled coil</keyword>
<keyword evidence="4" id="KW-0732">Signal</keyword>
<comment type="caution">
    <text evidence="7">The sequence shown here is derived from an EMBL/GenBank/DDBJ whole genome shotgun (WGS) entry which is preliminary data.</text>
</comment>
<sequence>MNSIIKKSLGLALSSILLLSCSDNHHASVPETEVIQKKQLVDFEKKTDKQLVILENASSKIVTDNNNSTLLINLASANHHNSSFTIKPADPWDFSQYKNVALTIDIANPSTSSAHLYIYTHDTSGASQLRSTVVPANSQDTYLIELKVPSLDINTGIRNNPMSWQHDFVQTIWRGGVKQPDVSAIEKVRILISGVLEDKQMQIDNLKVIEPSGFDEQYLTGIVDKFGQNAKQDFERKVNSVEELKSVSEKEQKQLQNQPIAGRSKFNGWANGPKLEATGYFRTEKYQGKWTLVDPQGYLFFSNGIANIRMANTSTITGYDFDTSLIKQRDPTDDTPEDSIGLNRAPDKAIPTRYISSPLRANMFNWLPSYDSEKAASYGYRRSVHSGVLEHGETYSFYRVNLARKYATNKQSELMEHWRDTTIKRMHTWGFTSFGNWVDPSYYQLDRLPYFANGWIIGDFKTVSSGNDYWGAMPDVFDPVFAQRAEATVKQIAQEVQNNPWCVGVFIDNEKSWGSEWGLEAQYGIVINALTKQANESPIKQAFVEKLKQRHADISALNNAWNSQFKNWQALDAPYKVTQITTSMQQDFATLLYDYGEKYFSIVANLLDQHMPNHMYMGPRFAHWAMTPEVRKAAAKYVDVMSYNYYREGIDQPYWDILESLDMPSIIGEFHNGAMDSGLFNPGLIHAEDQADRGKKYQEYMYSVIDNPYFVGAHWFQYIDSPLTGRAYDGENYNVGFVNVADIPYQPLVDAAKEVNENIYTRRFKTQKQ</sequence>
<dbReference type="InterPro" id="IPR013529">
    <property type="entry name" value="Glyco_hydro_42_N"/>
</dbReference>
<keyword evidence="2 7" id="KW-0326">Glycosidase</keyword>
<dbReference type="PROSITE" id="PS51257">
    <property type="entry name" value="PROKAR_LIPOPROTEIN"/>
    <property type="match status" value="1"/>
</dbReference>
<dbReference type="EC" id="3.2.1.23" evidence="7"/>
<evidence type="ECO:0000256" key="4">
    <source>
        <dbReference type="SAM" id="SignalP"/>
    </source>
</evidence>
<dbReference type="SUPFAM" id="SSF51445">
    <property type="entry name" value="(Trans)glycosidases"/>
    <property type="match status" value="1"/>
</dbReference>
<accession>A0ABV1RIS9</accession>
<reference evidence="7 8" key="1">
    <citation type="submission" date="2024-06" db="EMBL/GenBank/DDBJ databases">
        <authorList>
            <person name="Chen R.Y."/>
        </authorList>
    </citation>
    <scope>NUCLEOTIDE SEQUENCE [LARGE SCALE GENOMIC DNA]</scope>
    <source>
        <strain evidence="7 8">D2</strain>
    </source>
</reference>
<evidence type="ECO:0000256" key="3">
    <source>
        <dbReference type="SAM" id="Coils"/>
    </source>
</evidence>
<dbReference type="RefSeq" id="WP_350402254.1">
    <property type="nucleotide sequence ID" value="NZ_JBELOE010000228.1"/>
</dbReference>
<feature type="signal peptide" evidence="4">
    <location>
        <begin position="1"/>
        <end position="27"/>
    </location>
</feature>
<feature type="domain" description="Glycoside hydrolase family 42 N-terminal" evidence="5">
    <location>
        <begin position="479"/>
        <end position="648"/>
    </location>
</feature>
<keyword evidence="8" id="KW-1185">Reference proteome</keyword>
<organism evidence="7 8">
    <name type="scientific">Catenovulum sediminis</name>
    <dbReference type="NCBI Taxonomy" id="1740262"/>
    <lineage>
        <taxon>Bacteria</taxon>
        <taxon>Pseudomonadati</taxon>
        <taxon>Pseudomonadota</taxon>
        <taxon>Gammaproteobacteria</taxon>
        <taxon>Alteromonadales</taxon>
        <taxon>Alteromonadaceae</taxon>
        <taxon>Catenovulum</taxon>
    </lineage>
</organism>
<feature type="chain" id="PRO_5045846606" evidence="4">
    <location>
        <begin position="28"/>
        <end position="769"/>
    </location>
</feature>
<protein>
    <submittedName>
        <fullName evidence="7">Beta-galactosidase</fullName>
        <ecNumber evidence="7">3.2.1.23</ecNumber>
    </submittedName>
</protein>
<feature type="domain" description="Agarase CBM-like" evidence="6">
    <location>
        <begin position="42"/>
        <end position="219"/>
    </location>
</feature>
<dbReference type="GO" id="GO:0004565">
    <property type="term" value="F:beta-galactosidase activity"/>
    <property type="evidence" value="ECO:0007669"/>
    <property type="project" value="UniProtKB-EC"/>
</dbReference>
<dbReference type="Gene3D" id="3.20.20.80">
    <property type="entry name" value="Glycosidases"/>
    <property type="match status" value="1"/>
</dbReference>
<feature type="coiled-coil region" evidence="3">
    <location>
        <begin position="231"/>
        <end position="258"/>
    </location>
</feature>
<dbReference type="Proteomes" id="UP001467690">
    <property type="component" value="Unassembled WGS sequence"/>
</dbReference>
<evidence type="ECO:0000313" key="8">
    <source>
        <dbReference type="Proteomes" id="UP001467690"/>
    </source>
</evidence>
<evidence type="ECO:0000259" key="5">
    <source>
        <dbReference type="Pfam" id="PF02449"/>
    </source>
</evidence>
<dbReference type="InterPro" id="IPR040669">
    <property type="entry name" value="Agarase_CBM"/>
</dbReference>
<proteinExistence type="predicted"/>
<dbReference type="Pfam" id="PF02449">
    <property type="entry name" value="Glyco_hydro_42"/>
    <property type="match status" value="1"/>
</dbReference>
<dbReference type="EMBL" id="JBELOE010000228">
    <property type="protein sequence ID" value="MER2492780.1"/>
    <property type="molecule type" value="Genomic_DNA"/>
</dbReference>
<dbReference type="InterPro" id="IPR017853">
    <property type="entry name" value="GH"/>
</dbReference>
<keyword evidence="1 7" id="KW-0378">Hydrolase</keyword>
<evidence type="ECO:0000256" key="1">
    <source>
        <dbReference type="ARBA" id="ARBA00022801"/>
    </source>
</evidence>
<evidence type="ECO:0000259" key="6">
    <source>
        <dbReference type="Pfam" id="PF17992"/>
    </source>
</evidence>
<dbReference type="Pfam" id="PF17992">
    <property type="entry name" value="Agarase_CBM"/>
    <property type="match status" value="1"/>
</dbReference>
<evidence type="ECO:0000313" key="7">
    <source>
        <dbReference type="EMBL" id="MER2492780.1"/>
    </source>
</evidence>
<name>A0ABV1RIS9_9ALTE</name>
<dbReference type="Gene3D" id="2.60.120.430">
    <property type="entry name" value="Galactose-binding lectin"/>
    <property type="match status" value="1"/>
</dbReference>
<gene>
    <name evidence="7" type="ORF">ABS311_12915</name>
</gene>